<name>A0AAE3N469_9HYPH</name>
<gene>
    <name evidence="9" type="ORF">NOF55_13855</name>
</gene>
<accession>A0AAE3N469</accession>
<protein>
    <submittedName>
        <fullName evidence="9">ABC transporter permease</fullName>
    </submittedName>
</protein>
<dbReference type="SUPFAM" id="SSF161098">
    <property type="entry name" value="MetI-like"/>
    <property type="match status" value="1"/>
</dbReference>
<proteinExistence type="inferred from homology"/>
<feature type="transmembrane region" description="Helical" evidence="7">
    <location>
        <begin position="12"/>
        <end position="30"/>
    </location>
</feature>
<dbReference type="Pfam" id="PF19300">
    <property type="entry name" value="BPD_transp_1_N"/>
    <property type="match status" value="1"/>
</dbReference>
<dbReference type="InterPro" id="IPR000515">
    <property type="entry name" value="MetI-like"/>
</dbReference>
<evidence type="ECO:0000259" key="8">
    <source>
        <dbReference type="PROSITE" id="PS50928"/>
    </source>
</evidence>
<feature type="transmembrane region" description="Helical" evidence="7">
    <location>
        <begin position="107"/>
        <end position="129"/>
    </location>
</feature>
<dbReference type="GO" id="GO:0055085">
    <property type="term" value="P:transmembrane transport"/>
    <property type="evidence" value="ECO:0007669"/>
    <property type="project" value="InterPro"/>
</dbReference>
<feature type="transmembrane region" description="Helical" evidence="7">
    <location>
        <begin position="179"/>
        <end position="199"/>
    </location>
</feature>
<keyword evidence="4 7" id="KW-0812">Transmembrane</keyword>
<keyword evidence="2 7" id="KW-0813">Transport</keyword>
<dbReference type="InterPro" id="IPR035906">
    <property type="entry name" value="MetI-like_sf"/>
</dbReference>
<evidence type="ECO:0000256" key="1">
    <source>
        <dbReference type="ARBA" id="ARBA00004651"/>
    </source>
</evidence>
<comment type="caution">
    <text evidence="9">The sequence shown here is derived from an EMBL/GenBank/DDBJ whole genome shotgun (WGS) entry which is preliminary data.</text>
</comment>
<dbReference type="PANTHER" id="PTHR43163">
    <property type="entry name" value="DIPEPTIDE TRANSPORT SYSTEM PERMEASE PROTEIN DPPB-RELATED"/>
    <property type="match status" value="1"/>
</dbReference>
<dbReference type="Gene3D" id="1.10.3720.10">
    <property type="entry name" value="MetI-like"/>
    <property type="match status" value="1"/>
</dbReference>
<keyword evidence="6 7" id="KW-0472">Membrane</keyword>
<evidence type="ECO:0000313" key="9">
    <source>
        <dbReference type="EMBL" id="MCX8998192.1"/>
    </source>
</evidence>
<keyword evidence="5 7" id="KW-1133">Transmembrane helix</keyword>
<evidence type="ECO:0000256" key="7">
    <source>
        <dbReference type="RuleBase" id="RU363032"/>
    </source>
</evidence>
<comment type="similarity">
    <text evidence="7">Belongs to the binding-protein-dependent transport system permease family.</text>
</comment>
<keyword evidence="10" id="KW-1185">Reference proteome</keyword>
<feature type="transmembrane region" description="Helical" evidence="7">
    <location>
        <begin position="141"/>
        <end position="167"/>
    </location>
</feature>
<evidence type="ECO:0000256" key="6">
    <source>
        <dbReference type="ARBA" id="ARBA00023136"/>
    </source>
</evidence>
<organism evidence="9 10">
    <name type="scientific">Ectorhizobium quercum</name>
    <dbReference type="NCBI Taxonomy" id="2965071"/>
    <lineage>
        <taxon>Bacteria</taxon>
        <taxon>Pseudomonadati</taxon>
        <taxon>Pseudomonadota</taxon>
        <taxon>Alphaproteobacteria</taxon>
        <taxon>Hyphomicrobiales</taxon>
        <taxon>Rhizobiaceae</taxon>
        <taxon>Ectorhizobium</taxon>
    </lineage>
</organism>
<evidence type="ECO:0000256" key="3">
    <source>
        <dbReference type="ARBA" id="ARBA00022475"/>
    </source>
</evidence>
<evidence type="ECO:0000256" key="2">
    <source>
        <dbReference type="ARBA" id="ARBA00022448"/>
    </source>
</evidence>
<comment type="subcellular location">
    <subcellularLocation>
        <location evidence="1 7">Cell membrane</location>
        <topology evidence="1 7">Multi-pass membrane protein</topology>
    </subcellularLocation>
</comment>
<dbReference type="CDD" id="cd06261">
    <property type="entry name" value="TM_PBP2"/>
    <property type="match status" value="1"/>
</dbReference>
<dbReference type="Proteomes" id="UP001208771">
    <property type="component" value="Unassembled WGS sequence"/>
</dbReference>
<feature type="domain" description="ABC transmembrane type-1" evidence="8">
    <location>
        <begin position="101"/>
        <end position="302"/>
    </location>
</feature>
<dbReference type="AlphaFoldDB" id="A0AAE3N469"/>
<dbReference type="PROSITE" id="PS50928">
    <property type="entry name" value="ABC_TM1"/>
    <property type="match status" value="1"/>
</dbReference>
<evidence type="ECO:0000256" key="4">
    <source>
        <dbReference type="ARBA" id="ARBA00022692"/>
    </source>
</evidence>
<dbReference type="InterPro" id="IPR045621">
    <property type="entry name" value="BPD_transp_1_N"/>
</dbReference>
<dbReference type="RefSeq" id="WP_306411976.1">
    <property type="nucleotide sequence ID" value="NZ_JANFPI010000004.1"/>
</dbReference>
<reference evidence="9" key="1">
    <citation type="submission" date="2022-07" db="EMBL/GenBank/DDBJ databases">
        <title>Ectorhizobium quercum gen.nov., sp. nov.</title>
        <authorList>
            <person name="Ma T."/>
            <person name="Li Y."/>
        </authorList>
    </citation>
    <scope>NUCLEOTIDE SEQUENCE</scope>
    <source>
        <strain evidence="9">BDR2-2</strain>
    </source>
</reference>
<dbReference type="PANTHER" id="PTHR43163:SF6">
    <property type="entry name" value="DIPEPTIDE TRANSPORT SYSTEM PERMEASE PROTEIN DPPB-RELATED"/>
    <property type="match status" value="1"/>
</dbReference>
<evidence type="ECO:0000256" key="5">
    <source>
        <dbReference type="ARBA" id="ARBA00022989"/>
    </source>
</evidence>
<evidence type="ECO:0000313" key="10">
    <source>
        <dbReference type="Proteomes" id="UP001208771"/>
    </source>
</evidence>
<keyword evidence="3" id="KW-1003">Cell membrane</keyword>
<dbReference type="EMBL" id="JANFPI010000004">
    <property type="protein sequence ID" value="MCX8998192.1"/>
    <property type="molecule type" value="Genomic_DNA"/>
</dbReference>
<dbReference type="Pfam" id="PF00528">
    <property type="entry name" value="BPD_transp_1"/>
    <property type="match status" value="1"/>
</dbReference>
<feature type="transmembrane region" description="Helical" evidence="7">
    <location>
        <begin position="279"/>
        <end position="302"/>
    </location>
</feature>
<sequence length="316" mass="34475">MTRYILGRIAQAVLVLWGAYTITYAILYLLPSDTLAIMLTASGVDADTLSPEQLAQARQYYGLDRGVFEQYFDLLGKIVTGDFGTSLSNGRPVAELLAERLPQTLRLSGLAVLLSVLGGFGFAYLAAWLRWKPLRTVLRRLPALGLSVPVFWTGLLFIQIFAFSLGWFPSMGNEGFESLILPAVTLAIPSAAIYAQVLLKGFDDIWIEPYVTTARAKGLARGQIQWRHVLRNASLPILTLVGLQVGNTVSGAVLVETVFTRVGVGRLVQEAVLRQDMPVVLAVVSISAVAFVIVNLAVDLLYPLLDPRITRTAKVT</sequence>
<dbReference type="GO" id="GO:0005886">
    <property type="term" value="C:plasma membrane"/>
    <property type="evidence" value="ECO:0007669"/>
    <property type="project" value="UniProtKB-SubCell"/>
</dbReference>